<dbReference type="RefSeq" id="WP_082890359.1">
    <property type="nucleotide sequence ID" value="NZ_CP015243.1"/>
</dbReference>
<dbReference type="PANTHER" id="PTHR30251:SF4">
    <property type="entry name" value="SLR1668 PROTEIN"/>
    <property type="match status" value="1"/>
</dbReference>
<gene>
    <name evidence="2" type="ORF">A5892_09240</name>
</gene>
<evidence type="ECO:0000313" key="3">
    <source>
        <dbReference type="Proteomes" id="UP000077875"/>
    </source>
</evidence>
<dbReference type="InterPro" id="IPR013783">
    <property type="entry name" value="Ig-like_fold"/>
</dbReference>
<dbReference type="InterPro" id="IPR008962">
    <property type="entry name" value="PapD-like_sf"/>
</dbReference>
<dbReference type="PANTHER" id="PTHR30251">
    <property type="entry name" value="PILUS ASSEMBLY CHAPERONE"/>
    <property type="match status" value="1"/>
</dbReference>
<protein>
    <recommendedName>
        <fullName evidence="1">Pili assembly chaperone N-terminal domain-containing protein</fullName>
    </recommendedName>
</protein>
<dbReference type="AlphaFoldDB" id="A0A172YEC6"/>
<feature type="domain" description="Pili assembly chaperone N-terminal" evidence="1">
    <location>
        <begin position="46"/>
        <end position="152"/>
    </location>
</feature>
<dbReference type="KEGG" id="haa:A5892_09240"/>
<dbReference type="InterPro" id="IPR016147">
    <property type="entry name" value="Pili_assmbl_chaperone_N"/>
</dbReference>
<proteinExistence type="predicted"/>
<evidence type="ECO:0000313" key="2">
    <source>
        <dbReference type="EMBL" id="ANF57621.1"/>
    </source>
</evidence>
<accession>A0A172YEC6</accession>
<dbReference type="InterPro" id="IPR050643">
    <property type="entry name" value="Periplasmic_pilus_chap"/>
</dbReference>
<dbReference type="GO" id="GO:0030288">
    <property type="term" value="C:outer membrane-bounded periplasmic space"/>
    <property type="evidence" value="ECO:0007669"/>
    <property type="project" value="InterPro"/>
</dbReference>
<sequence>MTTGILRSWPSRVARLLLRTVLVMAATPVWAASSVLIWPVDPSIASNERAAALWLENRGSAPVTLQARVFAWQQDGGDQYHQQSEVIGSPPMMQIAPGERQLVRLTRTQPVAAGEERAYRVIIDEIPVAGDDHEQGSVGVKFQMRYSVPLFSYGEGLAGKTRAGAEARPESGQPRLGWRVVDQQGKRYLEIANRGSLHARITRAEFVQGARRHTISDGLLGYVLVGSEMRWPLPEGVEAAGRFEAAVNGGEIAPIAPYGH</sequence>
<dbReference type="Pfam" id="PF00345">
    <property type="entry name" value="PapD_N"/>
    <property type="match status" value="1"/>
</dbReference>
<evidence type="ECO:0000259" key="1">
    <source>
        <dbReference type="Pfam" id="PF00345"/>
    </source>
</evidence>
<dbReference type="Gene3D" id="2.60.40.10">
    <property type="entry name" value="Immunoglobulins"/>
    <property type="match status" value="1"/>
</dbReference>
<keyword evidence="3" id="KW-1185">Reference proteome</keyword>
<dbReference type="GO" id="GO:0071555">
    <property type="term" value="P:cell wall organization"/>
    <property type="evidence" value="ECO:0007669"/>
    <property type="project" value="InterPro"/>
</dbReference>
<dbReference type="STRING" id="376489.A5892_09240"/>
<dbReference type="EMBL" id="CP015243">
    <property type="protein sequence ID" value="ANF57621.1"/>
    <property type="molecule type" value="Genomic_DNA"/>
</dbReference>
<organism evidence="2 3">
    <name type="scientific">Halotalea alkalilenta</name>
    <dbReference type="NCBI Taxonomy" id="376489"/>
    <lineage>
        <taxon>Bacteria</taxon>
        <taxon>Pseudomonadati</taxon>
        <taxon>Pseudomonadota</taxon>
        <taxon>Gammaproteobacteria</taxon>
        <taxon>Oceanospirillales</taxon>
        <taxon>Halomonadaceae</taxon>
        <taxon>Halotalea</taxon>
    </lineage>
</organism>
<name>A0A172YEC6_9GAMM</name>
<dbReference type="Proteomes" id="UP000077875">
    <property type="component" value="Chromosome"/>
</dbReference>
<dbReference type="SUPFAM" id="SSF49354">
    <property type="entry name" value="PapD-like"/>
    <property type="match status" value="1"/>
</dbReference>
<reference evidence="2 3" key="1">
    <citation type="submission" date="2016-04" db="EMBL/GenBank/DDBJ databases">
        <title>Complete Genome Sequence of Halotalea alkalilenta IHB B 13600.</title>
        <authorList>
            <person name="Swarnkar M.K."/>
            <person name="Sharma A."/>
            <person name="Kaushal K."/>
            <person name="Soni R."/>
            <person name="Rana S."/>
            <person name="Singh A.K."/>
            <person name="Gulati A."/>
        </authorList>
    </citation>
    <scope>NUCLEOTIDE SEQUENCE [LARGE SCALE GENOMIC DNA]</scope>
    <source>
        <strain evidence="2 3">IHB B 13600</strain>
    </source>
</reference>